<dbReference type="Proteomes" id="UP000033947">
    <property type="component" value="Unassembled WGS sequence"/>
</dbReference>
<organism evidence="1 2">
    <name type="scientific">candidate division WWE3 bacterium GW2011_GWC2_41_23</name>
    <dbReference type="NCBI Taxonomy" id="1619123"/>
    <lineage>
        <taxon>Bacteria</taxon>
        <taxon>Katanobacteria</taxon>
    </lineage>
</organism>
<dbReference type="EMBL" id="LCBB01000016">
    <property type="protein sequence ID" value="KKS02249.1"/>
    <property type="molecule type" value="Genomic_DNA"/>
</dbReference>
<comment type="caution">
    <text evidence="1">The sequence shown here is derived from an EMBL/GenBank/DDBJ whole genome shotgun (WGS) entry which is preliminary data.</text>
</comment>
<dbReference type="Gene3D" id="2.60.120.10">
    <property type="entry name" value="Jelly Rolls"/>
    <property type="match status" value="1"/>
</dbReference>
<sequence length="377" mass="44717">MITAICNVYINSEEKFELFKETFPLVYSISDNWLIYIRGKFRKNVISFIKAHKNTKQNCVFFTNLFDNDWVKSTKKMLEKAKYDYVYVFLEDHFLLKSLIHFKQVISEAIDTGIDYFQYSAHKIGVPSNNSEILFPDHTKFFFTYKFSKNKLYELRKLFPRFYPFALISVCKIEYLNKILSLENKFSFTIPTLLQVIMEKLGIYYPNNRRLVFSLNKILSIINVKLRLYPLSTPFNLERSLFDIEENLLPIRVGILREELFANWDDDNGFDDSSMIKRGLYPLSLKVSNYNDIKFNRKKKQYKLSKGSTSKHRFYPNISRQKNIPLKYIKLIDGRITISSNKESYNLLPGDYIVIAANIEHYIHANLDSKYIVKLKY</sequence>
<dbReference type="InterPro" id="IPR014710">
    <property type="entry name" value="RmlC-like_jellyroll"/>
</dbReference>
<evidence type="ECO:0000313" key="2">
    <source>
        <dbReference type="Proteomes" id="UP000033947"/>
    </source>
</evidence>
<dbReference type="AlphaFoldDB" id="A0A0G0VMV3"/>
<proteinExistence type="predicted"/>
<reference evidence="1 2" key="1">
    <citation type="journal article" date="2015" name="Nature">
        <title>rRNA introns, odd ribosomes, and small enigmatic genomes across a large radiation of phyla.</title>
        <authorList>
            <person name="Brown C.T."/>
            <person name="Hug L.A."/>
            <person name="Thomas B.C."/>
            <person name="Sharon I."/>
            <person name="Castelle C.J."/>
            <person name="Singh A."/>
            <person name="Wilkins M.J."/>
            <person name="Williams K.H."/>
            <person name="Banfield J.F."/>
        </authorList>
    </citation>
    <scope>NUCLEOTIDE SEQUENCE [LARGE SCALE GENOMIC DNA]</scope>
</reference>
<evidence type="ECO:0000313" key="1">
    <source>
        <dbReference type="EMBL" id="KKS02249.1"/>
    </source>
</evidence>
<accession>A0A0G0VMV3</accession>
<protein>
    <submittedName>
        <fullName evidence="1">Uncharacterized protein</fullName>
    </submittedName>
</protein>
<name>A0A0G0VMV3_UNCKA</name>
<gene>
    <name evidence="1" type="ORF">UU55_C0016G0010</name>
</gene>